<dbReference type="Gene3D" id="3.30.530.20">
    <property type="match status" value="1"/>
</dbReference>
<accession>A0A5C5XPZ8</accession>
<dbReference type="AlphaFoldDB" id="A0A5C5XPZ8"/>
<dbReference type="InterPro" id="IPR019587">
    <property type="entry name" value="Polyketide_cyclase/dehydratase"/>
</dbReference>
<dbReference type="RefSeq" id="WP_165441944.1">
    <property type="nucleotide sequence ID" value="NZ_SJPG01000001.1"/>
</dbReference>
<gene>
    <name evidence="1" type="ORF">Pan54_49060</name>
</gene>
<keyword evidence="2" id="KW-1185">Reference proteome</keyword>
<proteinExistence type="predicted"/>
<evidence type="ECO:0000313" key="1">
    <source>
        <dbReference type="EMBL" id="TWT64145.1"/>
    </source>
</evidence>
<name>A0A5C5XPZ8_9PLAN</name>
<dbReference type="SUPFAM" id="SSF55961">
    <property type="entry name" value="Bet v1-like"/>
    <property type="match status" value="1"/>
</dbReference>
<dbReference type="Proteomes" id="UP000316095">
    <property type="component" value="Unassembled WGS sequence"/>
</dbReference>
<comment type="caution">
    <text evidence="1">The sequence shown here is derived from an EMBL/GenBank/DDBJ whole genome shotgun (WGS) entry which is preliminary data.</text>
</comment>
<sequence>MEYSASIEIDRPIKEVFELTNEHVPEWSKIVVEEQLIHNTPEVVGTSFRSVTESNGNRMIFEGTVTNYEPPHLNAVHLIGETFDIETAFTFEDLGGRTRVTQYSSVQGKGFFRLLFKLLGKFMYKSGCKASLKELENLKQFCETYVAQPNSN</sequence>
<organism evidence="1 2">
    <name type="scientific">Rubinisphaera italica</name>
    <dbReference type="NCBI Taxonomy" id="2527969"/>
    <lineage>
        <taxon>Bacteria</taxon>
        <taxon>Pseudomonadati</taxon>
        <taxon>Planctomycetota</taxon>
        <taxon>Planctomycetia</taxon>
        <taxon>Planctomycetales</taxon>
        <taxon>Planctomycetaceae</taxon>
        <taxon>Rubinisphaera</taxon>
    </lineage>
</organism>
<dbReference type="EMBL" id="SJPG01000001">
    <property type="protein sequence ID" value="TWT64145.1"/>
    <property type="molecule type" value="Genomic_DNA"/>
</dbReference>
<protein>
    <submittedName>
        <fullName evidence="1">Polyketide cyclase / dehydrase and lipid transport</fullName>
    </submittedName>
</protein>
<evidence type="ECO:0000313" key="2">
    <source>
        <dbReference type="Proteomes" id="UP000316095"/>
    </source>
</evidence>
<dbReference type="Pfam" id="PF10604">
    <property type="entry name" value="Polyketide_cyc2"/>
    <property type="match status" value="1"/>
</dbReference>
<reference evidence="1 2" key="1">
    <citation type="submission" date="2019-02" db="EMBL/GenBank/DDBJ databases">
        <title>Deep-cultivation of Planctomycetes and their phenomic and genomic characterization uncovers novel biology.</title>
        <authorList>
            <person name="Wiegand S."/>
            <person name="Jogler M."/>
            <person name="Boedeker C."/>
            <person name="Pinto D."/>
            <person name="Vollmers J."/>
            <person name="Rivas-Marin E."/>
            <person name="Kohn T."/>
            <person name="Peeters S.H."/>
            <person name="Heuer A."/>
            <person name="Rast P."/>
            <person name="Oberbeckmann S."/>
            <person name="Bunk B."/>
            <person name="Jeske O."/>
            <person name="Meyerdierks A."/>
            <person name="Storesund J.E."/>
            <person name="Kallscheuer N."/>
            <person name="Luecker S."/>
            <person name="Lage O.M."/>
            <person name="Pohl T."/>
            <person name="Merkel B.J."/>
            <person name="Hornburger P."/>
            <person name="Mueller R.-W."/>
            <person name="Bruemmer F."/>
            <person name="Labrenz M."/>
            <person name="Spormann A.M."/>
            <person name="Op Den Camp H."/>
            <person name="Overmann J."/>
            <person name="Amann R."/>
            <person name="Jetten M.S.M."/>
            <person name="Mascher T."/>
            <person name="Medema M.H."/>
            <person name="Devos D.P."/>
            <person name="Kaster A.-K."/>
            <person name="Ovreas L."/>
            <person name="Rohde M."/>
            <person name="Galperin M.Y."/>
            <person name="Jogler C."/>
        </authorList>
    </citation>
    <scope>NUCLEOTIDE SEQUENCE [LARGE SCALE GENOMIC DNA]</scope>
    <source>
        <strain evidence="1 2">Pan54</strain>
    </source>
</reference>
<dbReference type="InterPro" id="IPR023393">
    <property type="entry name" value="START-like_dom_sf"/>
</dbReference>